<evidence type="ECO:0000256" key="6">
    <source>
        <dbReference type="ARBA" id="ARBA00023212"/>
    </source>
</evidence>
<keyword evidence="6" id="KW-0206">Cytoskeleton</keyword>
<evidence type="ECO:0000256" key="10">
    <source>
        <dbReference type="ARBA" id="ARBA00041080"/>
    </source>
</evidence>
<evidence type="ECO:0000256" key="8">
    <source>
        <dbReference type="ARBA" id="ARBA00037822"/>
    </source>
</evidence>
<keyword evidence="4" id="KW-0282">Flagellum</keyword>
<sequence>MSFMESQDAAMFNLAGFTLNIEERASLFNSLVIKKEQEKLPNIYLWGKVLGIQQDYLLAQSVSESLFDRKYYYTCDSNNWFQLPEITPEEAKLAELAHGVFTVILHMSTLFQKTVNSDPNSSETKLREEKRLTALMSIINYQAQIVPRGAYYRNLDHKIIKNPNFRGLDTEDMKNIDSFLHFRDGFEVTSRTLSERIEKFDDTIDIFESIGNDEPKGAWAVNAEQEGTATIVRSLQWPGYTFVHSTSPLSYASFYYGTGQKNHNIGFML</sequence>
<evidence type="ECO:0000256" key="5">
    <source>
        <dbReference type="ARBA" id="ARBA00023069"/>
    </source>
</evidence>
<evidence type="ECO:0000256" key="7">
    <source>
        <dbReference type="ARBA" id="ARBA00023273"/>
    </source>
</evidence>
<comment type="similarity">
    <text evidence="9">Belongs to the flagellar radial spoke RSP9 family.</text>
</comment>
<dbReference type="STRING" id="403673.A0A177WPD6"/>
<dbReference type="GO" id="GO:0035082">
    <property type="term" value="P:axoneme assembly"/>
    <property type="evidence" value="ECO:0007669"/>
    <property type="project" value="InterPro"/>
</dbReference>
<reference evidence="11 12" key="2">
    <citation type="submission" date="2016-05" db="EMBL/GenBank/DDBJ databases">
        <title>Lineage-specific infection strategies underlie the spectrum of fungal disease in amphibians.</title>
        <authorList>
            <person name="Cuomo C.A."/>
            <person name="Farrer R.A."/>
            <person name="James T."/>
            <person name="Longcore J."/>
            <person name="Birren B."/>
        </authorList>
    </citation>
    <scope>NUCLEOTIDE SEQUENCE [LARGE SCALE GENOMIC DNA]</scope>
    <source>
        <strain evidence="11 12">JEL423</strain>
    </source>
</reference>
<keyword evidence="2" id="KW-0963">Cytoplasm</keyword>
<keyword evidence="5" id="KW-0969">Cilium</keyword>
<dbReference type="VEuPathDB" id="FungiDB:BDEG_25474"/>
<dbReference type="GO" id="GO:0060294">
    <property type="term" value="P:cilium movement involved in cell motility"/>
    <property type="evidence" value="ECO:0007669"/>
    <property type="project" value="InterPro"/>
</dbReference>
<evidence type="ECO:0000313" key="11">
    <source>
        <dbReference type="EMBL" id="OAJ41953.1"/>
    </source>
</evidence>
<reference evidence="11 12" key="1">
    <citation type="submission" date="2006-10" db="EMBL/GenBank/DDBJ databases">
        <title>The Genome Sequence of Batrachochytrium dendrobatidis JEL423.</title>
        <authorList>
            <consortium name="The Broad Institute Genome Sequencing Platform"/>
            <person name="Birren B."/>
            <person name="Lander E."/>
            <person name="Galagan J."/>
            <person name="Cuomo C."/>
            <person name="Devon K."/>
            <person name="Jaffe D."/>
            <person name="Butler J."/>
            <person name="Alvarez P."/>
            <person name="Gnerre S."/>
            <person name="Grabherr M."/>
            <person name="Kleber M."/>
            <person name="Mauceli E."/>
            <person name="Brockman W."/>
            <person name="Young S."/>
            <person name="LaButti K."/>
            <person name="Sykes S."/>
            <person name="DeCaprio D."/>
            <person name="Crawford M."/>
            <person name="Koehrsen M."/>
            <person name="Engels R."/>
            <person name="Montgomery P."/>
            <person name="Pearson M."/>
            <person name="Howarth C."/>
            <person name="Larson L."/>
            <person name="White J."/>
            <person name="O'Leary S."/>
            <person name="Kodira C."/>
            <person name="Zeng Q."/>
            <person name="Yandava C."/>
            <person name="Alvarado L."/>
            <person name="Longcore J."/>
            <person name="James T."/>
        </authorList>
    </citation>
    <scope>NUCLEOTIDE SEQUENCE [LARGE SCALE GENOMIC DNA]</scope>
    <source>
        <strain evidence="11 12">JEL423</strain>
    </source>
</reference>
<dbReference type="PANTHER" id="PTHR22069:SF0">
    <property type="entry name" value="RADIAL SPOKE HEAD PROTEIN 9 HOMOLOG"/>
    <property type="match status" value="1"/>
</dbReference>
<evidence type="ECO:0000256" key="9">
    <source>
        <dbReference type="ARBA" id="ARBA00038319"/>
    </source>
</evidence>
<protein>
    <recommendedName>
        <fullName evidence="10">Radial spoke head protein 9 homolog</fullName>
    </recommendedName>
</protein>
<evidence type="ECO:0000313" key="12">
    <source>
        <dbReference type="Proteomes" id="UP000077115"/>
    </source>
</evidence>
<evidence type="ECO:0000256" key="1">
    <source>
        <dbReference type="ARBA" id="ARBA00004611"/>
    </source>
</evidence>
<dbReference type="EMBL" id="DS022306">
    <property type="protein sequence ID" value="OAJ41953.1"/>
    <property type="molecule type" value="Genomic_DNA"/>
</dbReference>
<name>A0A177WPD6_BATDL</name>
<evidence type="ECO:0000256" key="3">
    <source>
        <dbReference type="ARBA" id="ARBA00022794"/>
    </source>
</evidence>
<dbReference type="InterPro" id="IPR006802">
    <property type="entry name" value="Radial_spoke"/>
</dbReference>
<keyword evidence="3" id="KW-0970">Cilium biogenesis/degradation</keyword>
<dbReference type="AlphaFoldDB" id="A0A177WPD6"/>
<dbReference type="PANTHER" id="PTHR22069">
    <property type="entry name" value="MITOCHONDRIAL RIBOSOMAL PROTEIN S18"/>
    <property type="match status" value="1"/>
</dbReference>
<dbReference type="eggNOG" id="ENOG502QR99">
    <property type="taxonomic scope" value="Eukaryota"/>
</dbReference>
<evidence type="ECO:0000256" key="4">
    <source>
        <dbReference type="ARBA" id="ARBA00022846"/>
    </source>
</evidence>
<evidence type="ECO:0000256" key="2">
    <source>
        <dbReference type="ARBA" id="ARBA00022490"/>
    </source>
</evidence>
<dbReference type="GO" id="GO:0001534">
    <property type="term" value="C:radial spoke"/>
    <property type="evidence" value="ECO:0007669"/>
    <property type="project" value="InterPro"/>
</dbReference>
<dbReference type="InterPro" id="IPR055316">
    <property type="entry name" value="RSP9"/>
</dbReference>
<accession>A0A177WPD6</accession>
<proteinExistence type="inferred from homology"/>
<dbReference type="Proteomes" id="UP000077115">
    <property type="component" value="Unassembled WGS sequence"/>
</dbReference>
<organism evidence="11 12">
    <name type="scientific">Batrachochytrium dendrobatidis (strain JEL423)</name>
    <dbReference type="NCBI Taxonomy" id="403673"/>
    <lineage>
        <taxon>Eukaryota</taxon>
        <taxon>Fungi</taxon>
        <taxon>Fungi incertae sedis</taxon>
        <taxon>Chytridiomycota</taxon>
        <taxon>Chytridiomycota incertae sedis</taxon>
        <taxon>Chytridiomycetes</taxon>
        <taxon>Rhizophydiales</taxon>
        <taxon>Rhizophydiales incertae sedis</taxon>
        <taxon>Batrachochytrium</taxon>
    </lineage>
</organism>
<dbReference type="GO" id="GO:0044458">
    <property type="term" value="P:motile cilium assembly"/>
    <property type="evidence" value="ECO:0007669"/>
    <property type="project" value="TreeGrafter"/>
</dbReference>
<comment type="subcellular location">
    <subcellularLocation>
        <location evidence="8">Cell projection</location>
        <location evidence="8">Kinocilium</location>
    </subcellularLocation>
    <subcellularLocation>
        <location evidence="1">Cytoplasm</location>
        <location evidence="1">Cytoskeleton</location>
        <location evidence="1">Flagellum axoneme</location>
    </subcellularLocation>
</comment>
<keyword evidence="7" id="KW-0966">Cell projection</keyword>
<dbReference type="OrthoDB" id="10258956at2759"/>
<dbReference type="Pfam" id="PF04712">
    <property type="entry name" value="Radial_spoke"/>
    <property type="match status" value="1"/>
</dbReference>
<gene>
    <name evidence="11" type="ORF">BDEG_25474</name>
</gene>